<keyword evidence="3" id="KW-1185">Reference proteome</keyword>
<proteinExistence type="predicted"/>
<dbReference type="InterPro" id="IPR023231">
    <property type="entry name" value="GSKIP_dom_sf"/>
</dbReference>
<feature type="region of interest" description="Disordered" evidence="1">
    <location>
        <begin position="317"/>
        <end position="394"/>
    </location>
</feature>
<dbReference type="EMBL" id="JAERUA010000013">
    <property type="protein sequence ID" value="KAI1891380.1"/>
    <property type="molecule type" value="Genomic_DNA"/>
</dbReference>
<evidence type="ECO:0000313" key="2">
    <source>
        <dbReference type="EMBL" id="KAI1891380.1"/>
    </source>
</evidence>
<dbReference type="PANTHER" id="PTHR46241:SF1">
    <property type="entry name" value="OUTER DYNEIN ARM-DOCKING COMPLEX SUBUNIT 2"/>
    <property type="match status" value="1"/>
</dbReference>
<dbReference type="SUPFAM" id="SSF103107">
    <property type="entry name" value="Hypothetical protein c14orf129, hspc210"/>
    <property type="match status" value="1"/>
</dbReference>
<protein>
    <recommendedName>
        <fullName evidence="4">Armadillo repeat-containing protein 4</fullName>
    </recommendedName>
</protein>
<gene>
    <name evidence="2" type="ORF">AGOR_G00143220</name>
</gene>
<sequence length="394" mass="44321">MGVALSRAAQWTTASAGAGTLEVTPLNESLLKEILRFVEQFDSRYPQEAGLVFKEPLQWETSLEPSDFKNEYDISGSTVKSHETDSDGRPLLQLSSSSVSVYSFSQLSKLVQLAKTKKLREVRACLEANRDPIAKILGPSFATVEGEDASVLRLLEKVTEDVSKETEVTMKLLLLIQQLDTQLLSNSLKQISREVRLSPDTVKNDVELLKCFCGEGEKRVLKSIEYTSEYEFSNGCRTPPWRQVHGEICYLIIEPCDTEPLYITCSTAGVYLNGGITLDGEEKDYERKSDVFKDLVTLLKNKSPHFAENINKQDFAVQEEPTSTQKTEHVESVDAEEQGQTRRSYELQEKNVLEKARQQRVQNKPGGRKKSEPSLKWKNLGSSISLRERGGQET</sequence>
<organism evidence="2 3">
    <name type="scientific">Albula goreensis</name>
    <dbReference type="NCBI Taxonomy" id="1534307"/>
    <lineage>
        <taxon>Eukaryota</taxon>
        <taxon>Metazoa</taxon>
        <taxon>Chordata</taxon>
        <taxon>Craniata</taxon>
        <taxon>Vertebrata</taxon>
        <taxon>Euteleostomi</taxon>
        <taxon>Actinopterygii</taxon>
        <taxon>Neopterygii</taxon>
        <taxon>Teleostei</taxon>
        <taxon>Albuliformes</taxon>
        <taxon>Albulidae</taxon>
        <taxon>Albula</taxon>
    </lineage>
</organism>
<feature type="compositionally biased region" description="Basic and acidic residues" evidence="1">
    <location>
        <begin position="339"/>
        <end position="357"/>
    </location>
</feature>
<dbReference type="Proteomes" id="UP000829720">
    <property type="component" value="Unassembled WGS sequence"/>
</dbReference>
<evidence type="ECO:0000313" key="3">
    <source>
        <dbReference type="Proteomes" id="UP000829720"/>
    </source>
</evidence>
<dbReference type="PANTHER" id="PTHR46241">
    <property type="entry name" value="ARMADILLO REPEAT-CONTAINING PROTEIN 4 ARMC4"/>
    <property type="match status" value="1"/>
</dbReference>
<comment type="caution">
    <text evidence="2">The sequence shown here is derived from an EMBL/GenBank/DDBJ whole genome shotgun (WGS) entry which is preliminary data.</text>
</comment>
<evidence type="ECO:0000256" key="1">
    <source>
        <dbReference type="SAM" id="MobiDB-lite"/>
    </source>
</evidence>
<dbReference type="OrthoDB" id="1683831at2759"/>
<dbReference type="AlphaFoldDB" id="A0A8T3D5Q6"/>
<accession>A0A8T3D5Q6</accession>
<reference evidence="2" key="1">
    <citation type="submission" date="2021-01" db="EMBL/GenBank/DDBJ databases">
        <authorList>
            <person name="Zahm M."/>
            <person name="Roques C."/>
            <person name="Cabau C."/>
            <person name="Klopp C."/>
            <person name="Donnadieu C."/>
            <person name="Jouanno E."/>
            <person name="Lampietro C."/>
            <person name="Louis A."/>
            <person name="Herpin A."/>
            <person name="Echchiki A."/>
            <person name="Berthelot C."/>
            <person name="Parey E."/>
            <person name="Roest-Crollius H."/>
            <person name="Braasch I."/>
            <person name="Postlethwait J."/>
            <person name="Bobe J."/>
            <person name="Montfort J."/>
            <person name="Bouchez O."/>
            <person name="Begum T."/>
            <person name="Mejri S."/>
            <person name="Adams A."/>
            <person name="Chen W.-J."/>
            <person name="Guiguen Y."/>
        </authorList>
    </citation>
    <scope>NUCLEOTIDE SEQUENCE</scope>
    <source>
        <tissue evidence="2">Blood</tissue>
    </source>
</reference>
<name>A0A8T3D5Q6_9TELE</name>
<evidence type="ECO:0008006" key="4">
    <source>
        <dbReference type="Google" id="ProtNLM"/>
    </source>
</evidence>